<dbReference type="EMBL" id="MWPV01000007">
    <property type="protein sequence ID" value="OUL56105.1"/>
    <property type="molecule type" value="Genomic_DNA"/>
</dbReference>
<dbReference type="AlphaFoldDB" id="A0A2D0A0A6"/>
<dbReference type="InterPro" id="IPR029052">
    <property type="entry name" value="Metallo-depent_PP-like"/>
</dbReference>
<dbReference type="RefSeq" id="WP_086745618.1">
    <property type="nucleotide sequence ID" value="NZ_MWPV01000007.1"/>
</dbReference>
<feature type="signal peptide" evidence="1">
    <location>
        <begin position="1"/>
        <end position="21"/>
    </location>
</feature>
<dbReference type="Proteomes" id="UP000194841">
    <property type="component" value="Unassembled WGS sequence"/>
</dbReference>
<organism evidence="3 4">
    <name type="scientific">Pseudoalteromonas ulvae</name>
    <dbReference type="NCBI Taxonomy" id="107327"/>
    <lineage>
        <taxon>Bacteria</taxon>
        <taxon>Pseudomonadati</taxon>
        <taxon>Pseudomonadota</taxon>
        <taxon>Gammaproteobacteria</taxon>
        <taxon>Alteromonadales</taxon>
        <taxon>Pseudoalteromonadaceae</taxon>
        <taxon>Pseudoalteromonas</taxon>
    </lineage>
</organism>
<evidence type="ECO:0000259" key="2">
    <source>
        <dbReference type="Pfam" id="PF00149"/>
    </source>
</evidence>
<protein>
    <submittedName>
        <fullName evidence="3">Metallophosphoesterase</fullName>
    </submittedName>
</protein>
<proteinExistence type="predicted"/>
<comment type="caution">
    <text evidence="3">The sequence shown here is derived from an EMBL/GenBank/DDBJ whole genome shotgun (WGS) entry which is preliminary data.</text>
</comment>
<dbReference type="Pfam" id="PF00149">
    <property type="entry name" value="Metallophos"/>
    <property type="match status" value="1"/>
</dbReference>
<accession>A0A2D0A0A6</accession>
<evidence type="ECO:0000256" key="1">
    <source>
        <dbReference type="SAM" id="SignalP"/>
    </source>
</evidence>
<evidence type="ECO:0000313" key="4">
    <source>
        <dbReference type="Proteomes" id="UP000194841"/>
    </source>
</evidence>
<dbReference type="PANTHER" id="PTHR46546:SF4">
    <property type="entry name" value="SHEWANELLA-LIKE PROTEIN PHOSPHATASE 1"/>
    <property type="match status" value="1"/>
</dbReference>
<dbReference type="InterPro" id="IPR004843">
    <property type="entry name" value="Calcineurin-like_PHP"/>
</dbReference>
<feature type="chain" id="PRO_5012609770" evidence="1">
    <location>
        <begin position="22"/>
        <end position="343"/>
    </location>
</feature>
<keyword evidence="4" id="KW-1185">Reference proteome</keyword>
<dbReference type="PANTHER" id="PTHR46546">
    <property type="entry name" value="SHEWANELLA-LIKE PROTEIN PHOSPHATASE 1"/>
    <property type="match status" value="1"/>
</dbReference>
<name>A0A2D0A0A6_PSEDV</name>
<reference evidence="3 4" key="1">
    <citation type="submission" date="2017-02" db="EMBL/GenBank/DDBJ databases">
        <title>Pseudoalteromonas ulvae TC14 Genome.</title>
        <authorList>
            <person name="Molmeret M."/>
        </authorList>
    </citation>
    <scope>NUCLEOTIDE SEQUENCE [LARGE SCALE GENOMIC DNA]</scope>
    <source>
        <strain evidence="3">TC14</strain>
    </source>
</reference>
<dbReference type="Gene3D" id="3.60.21.10">
    <property type="match status" value="1"/>
</dbReference>
<dbReference type="GO" id="GO:0016787">
    <property type="term" value="F:hydrolase activity"/>
    <property type="evidence" value="ECO:0007669"/>
    <property type="project" value="InterPro"/>
</dbReference>
<keyword evidence="1" id="KW-0732">Signal</keyword>
<gene>
    <name evidence="3" type="ORF">B1199_18450</name>
</gene>
<sequence>MPKIYFSCLFLIAVFALDLHAKERFNDGPYLIYQQNDLLQFDIKQNHLTITPYQGPYSIPEHFSIAKKDTYNNVEKWAAISDIHGQVSIFITLLKNNKVIDAHHNWQFGQGHLIITGDIFDRGDTVTEALWLIYKLEQQAEKAGGKVHYLLGNHEYMVLRGDERYLHPKYVSTLNVMQKDLKSLFSANTVLGQWLRSKATIIKLNQLVFLHGGIHQDFIDLNLSLEQANQHFRNSIGLTKKEMLNNPTHIALHATTGPIWYRGYFRDAQLQQTDIQSILKALDAQRIVVGHTSFEQLETRYNNKVLAIDSSIKNGIKGELLMWQNQQFIRADMQGQHSSFFVE</sequence>
<feature type="domain" description="Calcineurin-like phosphoesterase" evidence="2">
    <location>
        <begin position="78"/>
        <end position="292"/>
    </location>
</feature>
<dbReference type="SUPFAM" id="SSF56300">
    <property type="entry name" value="Metallo-dependent phosphatases"/>
    <property type="match status" value="1"/>
</dbReference>
<dbReference type="OrthoDB" id="7550081at2"/>
<evidence type="ECO:0000313" key="3">
    <source>
        <dbReference type="EMBL" id="OUL56105.1"/>
    </source>
</evidence>